<dbReference type="EC" id="2.4.1.-" evidence="12"/>
<keyword evidence="4 12" id="KW-0328">Glycosyltransferase</keyword>
<proteinExistence type="inferred from homology"/>
<dbReference type="SUPFAM" id="SSF53756">
    <property type="entry name" value="UDP-Glycosyltransferase/glycogen phosphorylase"/>
    <property type="match status" value="1"/>
</dbReference>
<evidence type="ECO:0000313" key="15">
    <source>
        <dbReference type="EMBL" id="CAH2980162.1"/>
    </source>
</evidence>
<name>A0ABN8L477_CHISP</name>
<dbReference type="Pfam" id="PF00852">
    <property type="entry name" value="Glyco_transf_10"/>
    <property type="match status" value="1"/>
</dbReference>
<keyword evidence="5 12" id="KW-0808">Transferase</keyword>
<keyword evidence="7" id="KW-0735">Signal-anchor</keyword>
<evidence type="ECO:0000256" key="3">
    <source>
        <dbReference type="ARBA" id="ARBA00008919"/>
    </source>
</evidence>
<keyword evidence="9 12" id="KW-0333">Golgi apparatus</keyword>
<feature type="domain" description="Fucosyltransferase N-terminal" evidence="14">
    <location>
        <begin position="87"/>
        <end position="202"/>
    </location>
</feature>
<sequence>MMVIKKLIHFVEESIKMRTLFTAKLFFYILFFGVVFLVYMIVIDYKSSSQNLPGHKIVHGIATKWFINKVHNWSKESEKKLNKKPEMKYILQWTSASNVPFVYMNKGQKGFIDRKCPHTNCFVTSNRSLLGDIKKFDAIAFCGTEVKYYEKEMLPLTRSPHQKYIFATIESSHYYPICSNLFDNYFNWTWTFRLDSDVRWGYMSIRDKNNNIIGPNKIMTWLKPNKMDPVSEEFKNKLKSKKKAVAWFVSNCYDKVGRRIIATYLKQELEKKYNLTVDIYGACDSLKCPSPQIMDCLKMLQDDYYFYLSFENSFSEDYVTEKLLKAVTNNVVPIVYGGANYTRFLPDGSYLNARLMTVKQLAAKIDELIRNPDQYANYFRWKNHYSYHSLDEDPDTDEYWRPTVSRRCRVYHPQIPCSQCGHHRKYVDQESIPDTQNIKTLFVEYHAGLWSDPTHPDDEVEAMYKEITKAMHSYKTHYTVVMGDFNVRLKKRCGDELREGQFGAGQRNARGQILVHFLRRSTFTL</sequence>
<comment type="pathway">
    <text evidence="2">Protein modification; protein glycosylation.</text>
</comment>
<comment type="similarity">
    <text evidence="3 12">Belongs to the glycosyltransferase 10 family.</text>
</comment>
<feature type="domain" description="Fucosyltransferase C-terminal" evidence="13">
    <location>
        <begin position="239"/>
        <end position="394"/>
    </location>
</feature>
<feature type="transmembrane region" description="Helical" evidence="12">
    <location>
        <begin position="21"/>
        <end position="42"/>
    </location>
</feature>
<protein>
    <recommendedName>
        <fullName evidence="12">Fucosyltransferase</fullName>
        <ecNumber evidence="12">2.4.1.-</ecNumber>
    </recommendedName>
</protein>
<dbReference type="EMBL" id="OU963903">
    <property type="protein sequence ID" value="CAH2980162.1"/>
    <property type="molecule type" value="Genomic_DNA"/>
</dbReference>
<reference evidence="15" key="1">
    <citation type="submission" date="2021-12" db="EMBL/GenBank/DDBJ databases">
        <authorList>
            <person name="King R."/>
        </authorList>
    </citation>
    <scope>NUCLEOTIDE SEQUENCE</scope>
</reference>
<dbReference type="InterPro" id="IPR038577">
    <property type="entry name" value="GT10-like_C_sf"/>
</dbReference>
<dbReference type="Proteomes" id="UP001153292">
    <property type="component" value="Chromosome 10"/>
</dbReference>
<dbReference type="Gene3D" id="3.40.50.11660">
    <property type="entry name" value="Glycosyl transferase family 10, C-terminal domain"/>
    <property type="match status" value="1"/>
</dbReference>
<dbReference type="InterPro" id="IPR055270">
    <property type="entry name" value="Glyco_tran_10_C"/>
</dbReference>
<evidence type="ECO:0000256" key="6">
    <source>
        <dbReference type="ARBA" id="ARBA00022692"/>
    </source>
</evidence>
<evidence type="ECO:0000256" key="1">
    <source>
        <dbReference type="ARBA" id="ARBA00004447"/>
    </source>
</evidence>
<dbReference type="PANTHER" id="PTHR48438">
    <property type="entry name" value="ALPHA-(1,3)-FUCOSYLTRANSFERASE C-RELATED"/>
    <property type="match status" value="1"/>
</dbReference>
<evidence type="ECO:0000256" key="2">
    <source>
        <dbReference type="ARBA" id="ARBA00004922"/>
    </source>
</evidence>
<accession>A0ABN8L477</accession>
<evidence type="ECO:0000256" key="10">
    <source>
        <dbReference type="ARBA" id="ARBA00023136"/>
    </source>
</evidence>
<keyword evidence="10 12" id="KW-0472">Membrane</keyword>
<organism evidence="15 16">
    <name type="scientific">Chilo suppressalis</name>
    <name type="common">Asiatic rice borer moth</name>
    <dbReference type="NCBI Taxonomy" id="168631"/>
    <lineage>
        <taxon>Eukaryota</taxon>
        <taxon>Metazoa</taxon>
        <taxon>Ecdysozoa</taxon>
        <taxon>Arthropoda</taxon>
        <taxon>Hexapoda</taxon>
        <taxon>Insecta</taxon>
        <taxon>Pterygota</taxon>
        <taxon>Neoptera</taxon>
        <taxon>Endopterygota</taxon>
        <taxon>Lepidoptera</taxon>
        <taxon>Glossata</taxon>
        <taxon>Ditrysia</taxon>
        <taxon>Pyraloidea</taxon>
        <taxon>Crambidae</taxon>
        <taxon>Crambinae</taxon>
        <taxon>Chilo</taxon>
    </lineage>
</organism>
<dbReference type="InterPro" id="IPR001503">
    <property type="entry name" value="Glyco_trans_10"/>
</dbReference>
<evidence type="ECO:0000313" key="16">
    <source>
        <dbReference type="Proteomes" id="UP001153292"/>
    </source>
</evidence>
<keyword evidence="16" id="KW-1185">Reference proteome</keyword>
<evidence type="ECO:0000256" key="7">
    <source>
        <dbReference type="ARBA" id="ARBA00022968"/>
    </source>
</evidence>
<keyword evidence="8 12" id="KW-1133">Transmembrane helix</keyword>
<keyword evidence="6 12" id="KW-0812">Transmembrane</keyword>
<evidence type="ECO:0000256" key="12">
    <source>
        <dbReference type="RuleBase" id="RU003832"/>
    </source>
</evidence>
<dbReference type="PANTHER" id="PTHR48438:SF1">
    <property type="entry name" value="ALPHA-(1,3)-FUCOSYLTRANSFERASE C-RELATED"/>
    <property type="match status" value="1"/>
</dbReference>
<dbReference type="InterPro" id="IPR031481">
    <property type="entry name" value="Glyco_tran_10_N"/>
</dbReference>
<evidence type="ECO:0000259" key="13">
    <source>
        <dbReference type="Pfam" id="PF00852"/>
    </source>
</evidence>
<evidence type="ECO:0000259" key="14">
    <source>
        <dbReference type="Pfam" id="PF17039"/>
    </source>
</evidence>
<comment type="subcellular location">
    <subcellularLocation>
        <location evidence="1 12">Golgi apparatus</location>
        <location evidence="1 12">Golgi stack membrane</location>
        <topology evidence="1 12">Single-pass type II membrane protein</topology>
    </subcellularLocation>
</comment>
<gene>
    <name evidence="15" type="ORF">CHILSU_LOCUS885</name>
</gene>
<evidence type="ECO:0000256" key="8">
    <source>
        <dbReference type="ARBA" id="ARBA00022989"/>
    </source>
</evidence>
<evidence type="ECO:0000256" key="4">
    <source>
        <dbReference type="ARBA" id="ARBA00022676"/>
    </source>
</evidence>
<evidence type="ECO:0000256" key="5">
    <source>
        <dbReference type="ARBA" id="ARBA00022679"/>
    </source>
</evidence>
<dbReference type="Pfam" id="PF17039">
    <property type="entry name" value="Glyco_tran_10_N"/>
    <property type="match status" value="1"/>
</dbReference>
<keyword evidence="11" id="KW-0325">Glycoprotein</keyword>
<evidence type="ECO:0000256" key="11">
    <source>
        <dbReference type="ARBA" id="ARBA00023180"/>
    </source>
</evidence>
<evidence type="ECO:0000256" key="9">
    <source>
        <dbReference type="ARBA" id="ARBA00023034"/>
    </source>
</evidence>